<dbReference type="AlphaFoldDB" id="A0AAV5T2M9"/>
<name>A0AAV5T2M9_9BILA</name>
<dbReference type="Proteomes" id="UP001432027">
    <property type="component" value="Unassembled WGS sequence"/>
</dbReference>
<sequence>INFQVDFTLVQGGKDATPPSRIIVPSRTVRLQDHTRKHRELPNVIFAPVEGSRVLTKTAFINANSKETNDEAFKIYEHFLATRGQSVLAQVADPFFVTQPPERTTITTPSERRAATRRHPFEAVGVTTTAPPPSFTMASVTIQESGPLPQRNDTPQLRQFVAGRSLRREEQRYPSEAKPVVRARMIASPMVGHQPSSLVSPTARDLAAAPTALPLAARGRFPQAVQSPFRAQFSEQPFTPDLRNPDEVAWANYLAARYNEQNRAQFRPTTVGGAFTRNRQPGRPIPLPSKIGLANMMEPDGFAAPASPFEFEEEQKRFD</sequence>
<evidence type="ECO:0000256" key="1">
    <source>
        <dbReference type="SAM" id="MobiDB-lite"/>
    </source>
</evidence>
<evidence type="ECO:0000313" key="3">
    <source>
        <dbReference type="Proteomes" id="UP001432027"/>
    </source>
</evidence>
<feature type="region of interest" description="Disordered" evidence="1">
    <location>
        <begin position="298"/>
        <end position="319"/>
    </location>
</feature>
<evidence type="ECO:0000313" key="2">
    <source>
        <dbReference type="EMBL" id="GMS86784.1"/>
    </source>
</evidence>
<gene>
    <name evidence="2" type="ORF">PENTCL1PPCAC_8959</name>
</gene>
<protein>
    <submittedName>
        <fullName evidence="2">Uncharacterized protein</fullName>
    </submittedName>
</protein>
<accession>A0AAV5T2M9</accession>
<organism evidence="2 3">
    <name type="scientific">Pristionchus entomophagus</name>
    <dbReference type="NCBI Taxonomy" id="358040"/>
    <lineage>
        <taxon>Eukaryota</taxon>
        <taxon>Metazoa</taxon>
        <taxon>Ecdysozoa</taxon>
        <taxon>Nematoda</taxon>
        <taxon>Chromadorea</taxon>
        <taxon>Rhabditida</taxon>
        <taxon>Rhabditina</taxon>
        <taxon>Diplogasteromorpha</taxon>
        <taxon>Diplogasteroidea</taxon>
        <taxon>Neodiplogasteridae</taxon>
        <taxon>Pristionchus</taxon>
    </lineage>
</organism>
<comment type="caution">
    <text evidence="2">The sequence shown here is derived from an EMBL/GenBank/DDBJ whole genome shotgun (WGS) entry which is preliminary data.</text>
</comment>
<dbReference type="EMBL" id="BTSX01000002">
    <property type="protein sequence ID" value="GMS86784.1"/>
    <property type="molecule type" value="Genomic_DNA"/>
</dbReference>
<feature type="non-terminal residue" evidence="2">
    <location>
        <position position="1"/>
    </location>
</feature>
<keyword evidence="3" id="KW-1185">Reference proteome</keyword>
<feature type="non-terminal residue" evidence="2">
    <location>
        <position position="319"/>
    </location>
</feature>
<proteinExistence type="predicted"/>
<reference evidence="2" key="1">
    <citation type="submission" date="2023-10" db="EMBL/GenBank/DDBJ databases">
        <title>Genome assembly of Pristionchus species.</title>
        <authorList>
            <person name="Yoshida K."/>
            <person name="Sommer R.J."/>
        </authorList>
    </citation>
    <scope>NUCLEOTIDE SEQUENCE</scope>
    <source>
        <strain evidence="2">RS0144</strain>
    </source>
</reference>